<proteinExistence type="predicted"/>
<evidence type="ECO:0000313" key="2">
    <source>
        <dbReference type="Proteomes" id="UP000295645"/>
    </source>
</evidence>
<sequence>MAIAPTATPTVAAPVIPAAALAPPPPSGPPDGMLRNDQAPVDLTLTVAITSGAKRDKLQLLVDGVAVGAPVTIAAQGDQNVPIVWAAPRPERFMKLTARLTPYANPGNAYTSPEAPAAVDLHYAGSPDILPPPAGISEEVINGLTASWFSATRTQVEGLIGAYGGSDDMSYPAAGDVFIMFINGVEQTRSVTAAEASSQRRVVVAWTQAWLTAASIAAAPAKRLNLQYKILDRAGNLSPLSADFFITSFLAEDPGVLAPPTADEQENDGAIIDAEARLGVHVNIPANAKVLQGQYVAVVWNGKELGKVLVAATNTAFPITVSALDVFPPGGPGSGTFDITYRLYSNDQTTFLGESGPYQVIVNLDAGGGEPDPDPETPWNERLQKAIINGDSSAELDNVITDADKVTTTTGATVIVPWFNTDTPTAADAFKAGDIITIWLGNNATATVINVQPSDVSLKADLTAKVSPADLAAFALSPSVPLKYVVERKLTLPPGASNFATSPDQTVTVKSADALPGGGTLNPPKLTPVAFFDDVYGEWVIGINEITAGNGTDVVFEHYKNKAEGDIIEIRFSSRDDYDAPPSDPVVVGSDTAIPPYPVPLGEVNGSSTLHIPAANLLALNAAQYGGYGTGYVLFSITNAAGTTPGQPGNDQPVVRMAIDTRPG</sequence>
<evidence type="ECO:0000313" key="1">
    <source>
        <dbReference type="EMBL" id="TCV97608.1"/>
    </source>
</evidence>
<comment type="caution">
    <text evidence="1">The sequence shown here is derived from an EMBL/GenBank/DDBJ whole genome shotgun (WGS) entry which is preliminary data.</text>
</comment>
<dbReference type="AlphaFoldDB" id="A0A4R3Z088"/>
<dbReference type="EMBL" id="SMCS01000001">
    <property type="protein sequence ID" value="TCV97608.1"/>
    <property type="molecule type" value="Genomic_DNA"/>
</dbReference>
<reference evidence="1 2" key="1">
    <citation type="submission" date="2019-03" db="EMBL/GenBank/DDBJ databases">
        <title>Above-ground endophytic microbial communities from plants in different locations in the United States.</title>
        <authorList>
            <person name="Frank C."/>
        </authorList>
    </citation>
    <scope>NUCLEOTIDE SEQUENCE [LARGE SCALE GENOMIC DNA]</scope>
    <source>
        <strain evidence="1 2">LP_13_YM</strain>
    </source>
</reference>
<keyword evidence="2" id="KW-1185">Reference proteome</keyword>
<protein>
    <submittedName>
        <fullName evidence="1">Uncharacterized protein</fullName>
    </submittedName>
</protein>
<gene>
    <name evidence="1" type="ORF">EC912_101625</name>
</gene>
<accession>A0A4R3Z088</accession>
<dbReference type="Proteomes" id="UP000295645">
    <property type="component" value="Unassembled WGS sequence"/>
</dbReference>
<name>A0A4R3Z088_9GAMM</name>
<organism evidence="1 2">
    <name type="scientific">Luteibacter rhizovicinus</name>
    <dbReference type="NCBI Taxonomy" id="242606"/>
    <lineage>
        <taxon>Bacteria</taxon>
        <taxon>Pseudomonadati</taxon>
        <taxon>Pseudomonadota</taxon>
        <taxon>Gammaproteobacteria</taxon>
        <taxon>Lysobacterales</taxon>
        <taxon>Rhodanobacteraceae</taxon>
        <taxon>Luteibacter</taxon>
    </lineage>
</organism>